<dbReference type="RefSeq" id="WP_041973291.1">
    <property type="nucleotide sequence ID" value="NZ_CBXV010000001.1"/>
</dbReference>
<reference evidence="18 19" key="2">
    <citation type="submission" date="2015-01" db="EMBL/GenBank/DDBJ databases">
        <title>Complete genome sequence of Pyrinomonas methylaliphatogenes type strain K22T.</title>
        <authorList>
            <person name="Lee K.C.Y."/>
            <person name="Power J.F."/>
            <person name="Dunfield P.F."/>
            <person name="Morgan X.C."/>
            <person name="Huttenhower C."/>
            <person name="Stott M.B."/>
        </authorList>
    </citation>
    <scope>NUCLEOTIDE SEQUENCE [LARGE SCALE GENOMIC DNA]</scope>
    <source>
        <strain evidence="18 19">K22</strain>
    </source>
</reference>
<evidence type="ECO:0000256" key="7">
    <source>
        <dbReference type="ARBA" id="ARBA00047464"/>
    </source>
</evidence>
<dbReference type="GO" id="GO:0019353">
    <property type="term" value="P:protoporphyrinogen IX biosynthetic process from glutamate"/>
    <property type="evidence" value="ECO:0007669"/>
    <property type="project" value="TreeGrafter"/>
</dbReference>
<dbReference type="Gene3D" id="3.30.460.30">
    <property type="entry name" value="Glutamyl-tRNA reductase, N-terminal domain"/>
    <property type="match status" value="1"/>
</dbReference>
<evidence type="ECO:0000256" key="8">
    <source>
        <dbReference type="ARBA" id="ARBA00068659"/>
    </source>
</evidence>
<dbReference type="Pfam" id="PF00745">
    <property type="entry name" value="GlutR_dimer"/>
    <property type="match status" value="1"/>
</dbReference>
<dbReference type="FunFam" id="3.40.50.720:FF:000031">
    <property type="entry name" value="Glutamyl-tRNA reductase"/>
    <property type="match status" value="1"/>
</dbReference>
<sequence length="430" mass="48152">MSIVLVGLNHRTAPVEVRERLAFSEEACAESLRKLVDGDAIREGMIFSTCNRVEILTATEGRQVSDTAARISDFLSETRQVPQDLLHRHLYVHSDEQAVRHVFRVAASLDSMVVGEPQILGQVRRAYALAVETGTVGRVLHRLLHHAFRTAKRVRTETGIGAAAVSVSYTAVELGRKIFGSLDGRTVLLIGAGEMAELALKYLVKAGASRILVTNRTDAKAEELATRFGGEAVDYARLVENLAQADIIICSTGADRYVITSEMARQALVARRHQPAFFIDISVPRNVDPKVGELDNLFVFDIDDLEAVIESNIREREREAQRAELIVDAEVMRFQQQLRNMDFGPIVSALKQKLIEIARHEYARQRPRLGHLTPEQERAIETMLMATVNKISHPIIHRLRRSYEAGNIDNVQAWRDIFELDSGLGKEFDD</sequence>
<keyword evidence="5 9" id="KW-0560">Oxidoreductase</keyword>
<comment type="domain">
    <text evidence="9">Possesses an unusual extended V-shaped dimeric structure with each monomer consisting of three distinct domains arranged along a curved 'spinal' alpha-helix. The N-terminal catalytic domain specifically recognizes the glutamate moiety of the substrate. The second domain is the NADPH-binding domain, and the third C-terminal domain is responsible for dimerization.</text>
</comment>
<evidence type="ECO:0000256" key="11">
    <source>
        <dbReference type="PIRSR" id="PIRSR000445-2"/>
    </source>
</evidence>
<feature type="binding site" evidence="9 11">
    <location>
        <begin position="116"/>
        <end position="118"/>
    </location>
    <ligand>
        <name>substrate</name>
    </ligand>
</feature>
<dbReference type="Gene3D" id="3.40.50.720">
    <property type="entry name" value="NAD(P)-binding Rossmann-like Domain"/>
    <property type="match status" value="1"/>
</dbReference>
<dbReference type="CDD" id="cd05213">
    <property type="entry name" value="NAD_bind_Glutamyl_tRNA_reduct"/>
    <property type="match status" value="1"/>
</dbReference>
<dbReference type="AlphaFoldDB" id="A0A0B6WVB5"/>
<evidence type="ECO:0000313" key="19">
    <source>
        <dbReference type="Proteomes" id="UP000031518"/>
    </source>
</evidence>
<feature type="site" description="Important for activity" evidence="9 13">
    <location>
        <position position="101"/>
    </location>
</feature>
<evidence type="ECO:0000256" key="4">
    <source>
        <dbReference type="ARBA" id="ARBA00022857"/>
    </source>
</evidence>
<comment type="function">
    <text evidence="9">Catalyzes the NADPH-dependent reduction of glutamyl-tRNA(Glu) to glutamate 1-semialdehyde (GSA).</text>
</comment>
<dbReference type="InterPro" id="IPR036453">
    <property type="entry name" value="GluRdtase_dimer_dom_sf"/>
</dbReference>
<evidence type="ECO:0000256" key="2">
    <source>
        <dbReference type="ARBA" id="ARBA00005916"/>
    </source>
</evidence>
<evidence type="ECO:0000313" key="18">
    <source>
        <dbReference type="EMBL" id="CDM64219.1"/>
    </source>
</evidence>
<dbReference type="PIRSF" id="PIRSF000445">
    <property type="entry name" value="4pyrrol_synth_GluRdtase"/>
    <property type="match status" value="1"/>
</dbReference>
<dbReference type="Proteomes" id="UP000031518">
    <property type="component" value="Unassembled WGS sequence"/>
</dbReference>
<dbReference type="InterPro" id="IPR018214">
    <property type="entry name" value="GluRdtase_CS"/>
</dbReference>
<evidence type="ECO:0000256" key="9">
    <source>
        <dbReference type="HAMAP-Rule" id="MF_00087"/>
    </source>
</evidence>
<keyword evidence="19" id="KW-1185">Reference proteome</keyword>
<dbReference type="GO" id="GO:0050661">
    <property type="term" value="F:NADP binding"/>
    <property type="evidence" value="ECO:0007669"/>
    <property type="project" value="InterPro"/>
</dbReference>
<dbReference type="GO" id="GO:0008883">
    <property type="term" value="F:glutamyl-tRNA reductase activity"/>
    <property type="evidence" value="ECO:0007669"/>
    <property type="project" value="UniProtKB-UniRule"/>
</dbReference>
<dbReference type="UniPathway" id="UPA00251">
    <property type="reaction ID" value="UER00316"/>
</dbReference>
<dbReference type="NCBIfam" id="TIGR01035">
    <property type="entry name" value="hemA"/>
    <property type="match status" value="1"/>
</dbReference>
<dbReference type="InterPro" id="IPR036343">
    <property type="entry name" value="GluRdtase_N_sf"/>
</dbReference>
<protein>
    <recommendedName>
        <fullName evidence="8 9">Glutamyl-tRNA reductase</fullName>
        <shortName evidence="9">GluTR</shortName>
        <ecNumber evidence="3 9">1.2.1.70</ecNumber>
    </recommendedName>
</protein>
<dbReference type="FunFam" id="3.30.460.30:FF:000001">
    <property type="entry name" value="Glutamyl-tRNA reductase"/>
    <property type="match status" value="1"/>
</dbReference>
<evidence type="ECO:0000259" key="16">
    <source>
        <dbReference type="Pfam" id="PF01488"/>
    </source>
</evidence>
<feature type="domain" description="Glutamyl-tRNA reductase N-terminal" evidence="17">
    <location>
        <begin position="6"/>
        <end position="158"/>
    </location>
</feature>
<feature type="active site" description="Nucleophile" evidence="9 10">
    <location>
        <position position="50"/>
    </location>
</feature>
<dbReference type="SUPFAM" id="SSF69742">
    <property type="entry name" value="Glutamyl tRNA-reductase catalytic, N-terminal domain"/>
    <property type="match status" value="1"/>
</dbReference>
<evidence type="ECO:0000256" key="6">
    <source>
        <dbReference type="ARBA" id="ARBA00023244"/>
    </source>
</evidence>
<evidence type="ECO:0000256" key="5">
    <source>
        <dbReference type="ARBA" id="ARBA00023002"/>
    </source>
</evidence>
<comment type="similarity">
    <text evidence="2 9 14">Belongs to the glutamyl-tRNA reductase family.</text>
</comment>
<evidence type="ECO:0000259" key="15">
    <source>
        <dbReference type="Pfam" id="PF00745"/>
    </source>
</evidence>
<dbReference type="PROSITE" id="PS00747">
    <property type="entry name" value="GLUTR"/>
    <property type="match status" value="1"/>
</dbReference>
<dbReference type="EMBL" id="CBXV010000001">
    <property type="protein sequence ID" value="CDM64219.1"/>
    <property type="molecule type" value="Genomic_DNA"/>
</dbReference>
<comment type="catalytic activity">
    <reaction evidence="7 9 14">
        <text>(S)-4-amino-5-oxopentanoate + tRNA(Glu) + NADP(+) = L-glutamyl-tRNA(Glu) + NADPH + H(+)</text>
        <dbReference type="Rhea" id="RHEA:12344"/>
        <dbReference type="Rhea" id="RHEA-COMP:9663"/>
        <dbReference type="Rhea" id="RHEA-COMP:9680"/>
        <dbReference type="ChEBI" id="CHEBI:15378"/>
        <dbReference type="ChEBI" id="CHEBI:57501"/>
        <dbReference type="ChEBI" id="CHEBI:57783"/>
        <dbReference type="ChEBI" id="CHEBI:58349"/>
        <dbReference type="ChEBI" id="CHEBI:78442"/>
        <dbReference type="ChEBI" id="CHEBI:78520"/>
        <dbReference type="EC" id="1.2.1.70"/>
    </reaction>
</comment>
<feature type="domain" description="Tetrapyrrole biosynthesis glutamyl-tRNA reductase dimerisation" evidence="15">
    <location>
        <begin position="322"/>
        <end position="420"/>
    </location>
</feature>
<dbReference type="InterPro" id="IPR000343">
    <property type="entry name" value="4pyrrol_synth_GluRdtase"/>
</dbReference>
<comment type="subunit">
    <text evidence="9">Homodimer.</text>
</comment>
<accession>A0A0B6WVB5</accession>
<dbReference type="InterPro" id="IPR015896">
    <property type="entry name" value="4pyrrol_synth_GluRdtase_dimer"/>
</dbReference>
<evidence type="ECO:0000256" key="12">
    <source>
        <dbReference type="PIRSR" id="PIRSR000445-3"/>
    </source>
</evidence>
<comment type="miscellaneous">
    <text evidence="9">During catalysis, the active site Cys acts as a nucleophile attacking the alpha-carbonyl group of tRNA-bound glutamate with the formation of a thioester intermediate between enzyme and glutamate, and the concomitant release of tRNA(Glu). The thioester intermediate is finally reduced by direct hydride transfer from NADPH, to form the product GSA.</text>
</comment>
<dbReference type="PANTHER" id="PTHR43013:SF1">
    <property type="entry name" value="GLUTAMYL-TRNA REDUCTASE"/>
    <property type="match status" value="1"/>
</dbReference>
<dbReference type="STRING" id="454194.PYK22_00211"/>
<dbReference type="OrthoDB" id="110209at2"/>
<dbReference type="SUPFAM" id="SSF69075">
    <property type="entry name" value="Glutamyl tRNA-reductase dimerization domain"/>
    <property type="match status" value="1"/>
</dbReference>
<feature type="binding site" evidence="9 12">
    <location>
        <begin position="191"/>
        <end position="196"/>
    </location>
    <ligand>
        <name>NADP(+)</name>
        <dbReference type="ChEBI" id="CHEBI:58349"/>
    </ligand>
</feature>
<dbReference type="EC" id="1.2.1.70" evidence="3 9"/>
<dbReference type="InterPro" id="IPR015895">
    <property type="entry name" value="4pyrrol_synth_GluRdtase_N"/>
</dbReference>
<dbReference type="HAMAP" id="MF_00087">
    <property type="entry name" value="Glu_tRNA_reductase"/>
    <property type="match status" value="1"/>
</dbReference>
<comment type="pathway">
    <text evidence="1 9 14">Porphyrin-containing compound metabolism; protoporphyrin-IX biosynthesis; 5-aminolevulinate from L-glutamyl-tRNA(Glu): step 1/2.</text>
</comment>
<feature type="binding site" evidence="9 11">
    <location>
        <begin position="49"/>
        <end position="52"/>
    </location>
    <ligand>
        <name>substrate</name>
    </ligand>
</feature>
<evidence type="ECO:0000256" key="14">
    <source>
        <dbReference type="RuleBase" id="RU000584"/>
    </source>
</evidence>
<evidence type="ECO:0000256" key="10">
    <source>
        <dbReference type="PIRSR" id="PIRSR000445-1"/>
    </source>
</evidence>
<dbReference type="InterPro" id="IPR036291">
    <property type="entry name" value="NAD(P)-bd_dom_sf"/>
</dbReference>
<evidence type="ECO:0000259" key="17">
    <source>
        <dbReference type="Pfam" id="PF05201"/>
    </source>
</evidence>
<organism evidence="18 19">
    <name type="scientific">Pyrinomonas methylaliphatogenes</name>
    <dbReference type="NCBI Taxonomy" id="454194"/>
    <lineage>
        <taxon>Bacteria</taxon>
        <taxon>Pseudomonadati</taxon>
        <taxon>Acidobacteriota</taxon>
        <taxon>Blastocatellia</taxon>
        <taxon>Blastocatellales</taxon>
        <taxon>Pyrinomonadaceae</taxon>
        <taxon>Pyrinomonas</taxon>
    </lineage>
</organism>
<proteinExistence type="inferred from homology"/>
<evidence type="ECO:0000256" key="1">
    <source>
        <dbReference type="ARBA" id="ARBA00005059"/>
    </source>
</evidence>
<evidence type="ECO:0000256" key="3">
    <source>
        <dbReference type="ARBA" id="ARBA00012970"/>
    </source>
</evidence>
<dbReference type="Pfam" id="PF01488">
    <property type="entry name" value="Shikimate_DH"/>
    <property type="match status" value="1"/>
</dbReference>
<gene>
    <name evidence="9" type="primary">hemA</name>
    <name evidence="18" type="ORF">PYK22_00211</name>
</gene>
<name>A0A0B6WVB5_9BACT</name>
<dbReference type="SUPFAM" id="SSF51735">
    <property type="entry name" value="NAD(P)-binding Rossmann-fold domains"/>
    <property type="match status" value="1"/>
</dbReference>
<feature type="domain" description="Quinate/shikimate 5-dehydrogenase/glutamyl-tRNA reductase" evidence="16">
    <location>
        <begin position="173"/>
        <end position="308"/>
    </location>
</feature>
<keyword evidence="6 9" id="KW-0627">Porphyrin biosynthesis</keyword>
<reference evidence="18 19" key="1">
    <citation type="submission" date="2013-12" db="EMBL/GenBank/DDBJ databases">
        <authorList>
            <person name="Stott M."/>
        </authorList>
    </citation>
    <scope>NUCLEOTIDE SEQUENCE [LARGE SCALE GENOMIC DNA]</scope>
    <source>
        <strain evidence="18 19">K22</strain>
    </source>
</reference>
<dbReference type="Pfam" id="PF05201">
    <property type="entry name" value="GlutR_N"/>
    <property type="match status" value="1"/>
</dbReference>
<dbReference type="InterPro" id="IPR006151">
    <property type="entry name" value="Shikm_DH/Glu-tRNA_Rdtase"/>
</dbReference>
<feature type="binding site" evidence="9 11">
    <location>
        <position position="122"/>
    </location>
    <ligand>
        <name>substrate</name>
    </ligand>
</feature>
<evidence type="ECO:0000256" key="13">
    <source>
        <dbReference type="PIRSR" id="PIRSR000445-4"/>
    </source>
</evidence>
<keyword evidence="4 9" id="KW-0521">NADP</keyword>
<dbReference type="PANTHER" id="PTHR43013">
    <property type="entry name" value="GLUTAMYL-TRNA REDUCTASE"/>
    <property type="match status" value="1"/>
</dbReference>
<feature type="binding site" evidence="9 11">
    <location>
        <position position="111"/>
    </location>
    <ligand>
        <name>substrate</name>
    </ligand>
</feature>